<keyword evidence="5" id="KW-1185">Reference proteome</keyword>
<protein>
    <submittedName>
        <fullName evidence="4">Acyl-CoA synthetase FdrA</fullName>
    </submittedName>
</protein>
<reference evidence="5" key="1">
    <citation type="journal article" date="2021" name="ISME J.">
        <title>Evolutionary origin and ecological implication of a unique nif island in free-living Bradyrhizobium lineages.</title>
        <authorList>
            <person name="Tao J."/>
        </authorList>
    </citation>
    <scope>NUCLEOTIDE SEQUENCE [LARGE SCALE GENOMIC DNA]</scope>
    <source>
        <strain evidence="5">SZCCT0434</strain>
    </source>
</reference>
<comment type="caution">
    <text evidence="4">The sequence shown here is derived from an EMBL/GenBank/DDBJ whole genome shotgun (WGS) entry which is preliminary data.</text>
</comment>
<dbReference type="Gene3D" id="3.40.50.720">
    <property type="entry name" value="NAD(P)-binding Rossmann-like Domain"/>
    <property type="match status" value="1"/>
</dbReference>
<proteinExistence type="predicted"/>
<evidence type="ECO:0000313" key="4">
    <source>
        <dbReference type="EMBL" id="MBR0795328.1"/>
    </source>
</evidence>
<name>A0ABS5FEX2_9BRAD</name>
<accession>A0ABS5FEX2</accession>
<dbReference type="Pfam" id="PF00549">
    <property type="entry name" value="Ligase_CoA"/>
    <property type="match status" value="1"/>
</dbReference>
<dbReference type="RefSeq" id="WP_212492245.1">
    <property type="nucleotide sequence ID" value="NZ_JAFCJH010000006.1"/>
</dbReference>
<dbReference type="SUPFAM" id="SSF52210">
    <property type="entry name" value="Succinyl-CoA synthetase domains"/>
    <property type="match status" value="2"/>
</dbReference>
<sequence length="503" mass="52048">MKVVVLNEIRKGFYLDSVALMRLSREVAACPGVIEAALMMGTPSNAAIMRNAGLLNEGAAVKGNDLVIAVKADTEPAARDALDGAIKSLEKPKSQGEASAAWRPHSISAAVKVRPEINLALISVPGDFAAAEARKALNRGLHVLMFSDNVSLEDELSLKLQARDAGLLMMGPDCGTAVIGGAPLAFANRLRRGKIGIIGASGTGTQEVSCLVSEAGEGISHAIGVGGRDLKKDIGGITTLMAIDAFDSDPETDHVVLISKPPHPDVATTVLKRIGQSRKSFTVCFIGASDMTVPANARFSPTLKGAAELALGGKPIGAEFDPGAVASRVARRPAGGGIEGLFAGGTLCAEAQVILTAAGREVTSNAAIPGVKTLCAGRDPGRDRLIDLGDDEYTRGRPHPMIDPSVRDDALRAALRNPALSVILLDLVLGYGAHADPAEHLTRLVADRGQDAPMLIASVVGTEQDPQVRSAQVRKLELAGIVVAPSNAQACELAVAIANTAGR</sequence>
<dbReference type="InterPro" id="IPR003781">
    <property type="entry name" value="CoA-bd"/>
</dbReference>
<feature type="domain" description="CoA-binding" evidence="3">
    <location>
        <begin position="193"/>
        <end position="273"/>
    </location>
</feature>
<feature type="domain" description="ATP-citrate synthase/succinyl-CoA ligase C-terminal" evidence="2">
    <location>
        <begin position="341"/>
        <end position="496"/>
    </location>
</feature>
<dbReference type="Gene3D" id="3.40.50.261">
    <property type="entry name" value="Succinyl-CoA synthetase domains"/>
    <property type="match status" value="2"/>
</dbReference>
<gene>
    <name evidence="4" type="primary">fdrA</name>
    <name evidence="4" type="ORF">JQ615_08005</name>
</gene>
<dbReference type="InterPro" id="IPR005811">
    <property type="entry name" value="SUCC_ACL_C"/>
</dbReference>
<dbReference type="InterPro" id="IPR016102">
    <property type="entry name" value="Succinyl-CoA_synth-like"/>
</dbReference>
<dbReference type="PANTHER" id="PTHR11117:SF24">
    <property type="entry name" value="PROTEIN FDRA"/>
    <property type="match status" value="1"/>
</dbReference>
<keyword evidence="1" id="KW-0816">Tricarboxylic acid cycle</keyword>
<organism evidence="4 5">
    <name type="scientific">Bradyrhizobium jicamae</name>
    <dbReference type="NCBI Taxonomy" id="280332"/>
    <lineage>
        <taxon>Bacteria</taxon>
        <taxon>Pseudomonadati</taxon>
        <taxon>Pseudomonadota</taxon>
        <taxon>Alphaproteobacteria</taxon>
        <taxon>Hyphomicrobiales</taxon>
        <taxon>Nitrobacteraceae</taxon>
        <taxon>Bradyrhizobium</taxon>
    </lineage>
</organism>
<dbReference type="NCBIfam" id="NF004760">
    <property type="entry name" value="PRK06091.1"/>
    <property type="match status" value="1"/>
</dbReference>
<dbReference type="Pfam" id="PF02629">
    <property type="entry name" value="CoA_binding"/>
    <property type="match status" value="1"/>
</dbReference>
<dbReference type="Proteomes" id="UP001315278">
    <property type="component" value="Unassembled WGS sequence"/>
</dbReference>
<dbReference type="PANTHER" id="PTHR11117">
    <property type="entry name" value="SUCCINYL-COA LIGASE SUBUNIT ALPHA"/>
    <property type="match status" value="1"/>
</dbReference>
<dbReference type="EMBL" id="JAFCJH010000006">
    <property type="protein sequence ID" value="MBR0795328.1"/>
    <property type="molecule type" value="Genomic_DNA"/>
</dbReference>
<evidence type="ECO:0000313" key="5">
    <source>
        <dbReference type="Proteomes" id="UP001315278"/>
    </source>
</evidence>
<evidence type="ECO:0000256" key="1">
    <source>
        <dbReference type="ARBA" id="ARBA00022532"/>
    </source>
</evidence>
<evidence type="ECO:0000259" key="3">
    <source>
        <dbReference type="Pfam" id="PF02629"/>
    </source>
</evidence>
<evidence type="ECO:0000259" key="2">
    <source>
        <dbReference type="Pfam" id="PF00549"/>
    </source>
</evidence>